<dbReference type="Proteomes" id="UP001500957">
    <property type="component" value="Unassembled WGS sequence"/>
</dbReference>
<name>A0ABN1GRM4_9ACTN</name>
<protein>
    <submittedName>
        <fullName evidence="1">Uncharacterized protein</fullName>
    </submittedName>
</protein>
<dbReference type="EMBL" id="BAAAHE010000014">
    <property type="protein sequence ID" value="GAA0617459.1"/>
    <property type="molecule type" value="Genomic_DNA"/>
</dbReference>
<evidence type="ECO:0000313" key="2">
    <source>
        <dbReference type="Proteomes" id="UP001500957"/>
    </source>
</evidence>
<sequence length="160" mass="18272">MKLGLALRELHRSETELAQRLLHAGERHEADQDVYHLSRTLAAWSTEHVRAIAEQARRYDEDLDPEPRLETRLVERLRERAAEVLGREPEAGMLLLLDLREIYLAAAGVSVDWELIAQGAQGVQDLPLIELAQRAHTENLRQMRWANAKLKESATQVLLT</sequence>
<organism evidence="1 2">
    <name type="scientific">Sporichthya brevicatena</name>
    <dbReference type="NCBI Taxonomy" id="171442"/>
    <lineage>
        <taxon>Bacteria</taxon>
        <taxon>Bacillati</taxon>
        <taxon>Actinomycetota</taxon>
        <taxon>Actinomycetes</taxon>
        <taxon>Sporichthyales</taxon>
        <taxon>Sporichthyaceae</taxon>
        <taxon>Sporichthya</taxon>
    </lineage>
</organism>
<gene>
    <name evidence="1" type="ORF">GCM10009547_19620</name>
</gene>
<evidence type="ECO:0000313" key="1">
    <source>
        <dbReference type="EMBL" id="GAA0617459.1"/>
    </source>
</evidence>
<dbReference type="RefSeq" id="WP_344604123.1">
    <property type="nucleotide sequence ID" value="NZ_BAAAHE010000014.1"/>
</dbReference>
<comment type="caution">
    <text evidence="1">The sequence shown here is derived from an EMBL/GenBank/DDBJ whole genome shotgun (WGS) entry which is preliminary data.</text>
</comment>
<reference evidence="1 2" key="1">
    <citation type="journal article" date="2019" name="Int. J. Syst. Evol. Microbiol.">
        <title>The Global Catalogue of Microorganisms (GCM) 10K type strain sequencing project: providing services to taxonomists for standard genome sequencing and annotation.</title>
        <authorList>
            <consortium name="The Broad Institute Genomics Platform"/>
            <consortium name="The Broad Institute Genome Sequencing Center for Infectious Disease"/>
            <person name="Wu L."/>
            <person name="Ma J."/>
        </authorList>
    </citation>
    <scope>NUCLEOTIDE SEQUENCE [LARGE SCALE GENOMIC DNA]</scope>
    <source>
        <strain evidence="1 2">JCM 10671</strain>
    </source>
</reference>
<accession>A0ABN1GRM4</accession>
<proteinExistence type="predicted"/>
<keyword evidence="2" id="KW-1185">Reference proteome</keyword>